<evidence type="ECO:0000313" key="5">
    <source>
        <dbReference type="Proteomes" id="UP001317259"/>
    </source>
</evidence>
<dbReference type="InterPro" id="IPR001387">
    <property type="entry name" value="Cro/C1-type_HTH"/>
</dbReference>
<gene>
    <name evidence="4" type="ORF">MF672_047140</name>
</gene>
<evidence type="ECO:0000259" key="3">
    <source>
        <dbReference type="PROSITE" id="PS50943"/>
    </source>
</evidence>
<dbReference type="EMBL" id="JAKRKC020000003">
    <property type="protein sequence ID" value="MCK2221332.1"/>
    <property type="molecule type" value="Genomic_DNA"/>
</dbReference>
<dbReference type="RefSeq" id="WP_242373777.1">
    <property type="nucleotide sequence ID" value="NZ_JAKRKC020000003.1"/>
</dbReference>
<dbReference type="CDD" id="cd00093">
    <property type="entry name" value="HTH_XRE"/>
    <property type="match status" value="1"/>
</dbReference>
<feature type="transmembrane region" description="Helical" evidence="2">
    <location>
        <begin position="123"/>
        <end position="153"/>
    </location>
</feature>
<comment type="caution">
    <text evidence="4">The sequence shown here is derived from an EMBL/GenBank/DDBJ whole genome shotgun (WGS) entry which is preliminary data.</text>
</comment>
<dbReference type="PROSITE" id="PS50943">
    <property type="entry name" value="HTH_CROC1"/>
    <property type="match status" value="1"/>
</dbReference>
<reference evidence="4 5" key="1">
    <citation type="submission" date="2022-04" db="EMBL/GenBank/DDBJ databases">
        <title>Genome draft of Actinomadura sp. ATCC 31491.</title>
        <authorList>
            <person name="Shi X."/>
            <person name="Du Y."/>
        </authorList>
    </citation>
    <scope>NUCLEOTIDE SEQUENCE [LARGE SCALE GENOMIC DNA]</scope>
    <source>
        <strain evidence="4 5">ATCC 31491</strain>
    </source>
</reference>
<dbReference type="InterPro" id="IPR008979">
    <property type="entry name" value="Galactose-bd-like_sf"/>
</dbReference>
<dbReference type="Proteomes" id="UP001317259">
    <property type="component" value="Unassembled WGS sequence"/>
</dbReference>
<dbReference type="SMART" id="SM00530">
    <property type="entry name" value="HTH_XRE"/>
    <property type="match status" value="1"/>
</dbReference>
<dbReference type="Pfam" id="PF01381">
    <property type="entry name" value="HTH_3"/>
    <property type="match status" value="1"/>
</dbReference>
<sequence>MSGNGDDAARRLGAAIRAHRLARGLSLRALARAVGLTGHGTLVDYEHGRRLPPLDLLTSVERALGVPDGELLRLRDAALADRGQVEAARLLQDPPPAAAREEAHGTAGDAGPSRRRRGPTRGVVIAAAAVAVAAVAVAAVAVTTMVMTAVVAASRPSPESTRPTQPTQPPAPAPAAAATSVVMMDFERPGERWSVFWGSQVARSEVTSAVAHHGRRAVLVKVTGATSARGYSAVGTTHGLTGLRPGMKVTTWLWVPGAQPGAGVRFFAMDAASRTVFAPENPDTETRLPAARGWTSFTWTVPRMDELHAIGVQLYAETDDPVTVGIDEVTW</sequence>
<dbReference type="Gene3D" id="2.60.120.260">
    <property type="entry name" value="Galactose-binding domain-like"/>
    <property type="match status" value="1"/>
</dbReference>
<name>A0ABT0G9P4_9ACTN</name>
<feature type="region of interest" description="Disordered" evidence="1">
    <location>
        <begin position="154"/>
        <end position="175"/>
    </location>
</feature>
<keyword evidence="5" id="KW-1185">Reference proteome</keyword>
<dbReference type="InterPro" id="IPR010982">
    <property type="entry name" value="Lambda_DNA-bd_dom_sf"/>
</dbReference>
<dbReference type="SUPFAM" id="SSF47413">
    <property type="entry name" value="lambda repressor-like DNA-binding domains"/>
    <property type="match status" value="1"/>
</dbReference>
<feature type="domain" description="HTH cro/C1-type" evidence="3">
    <location>
        <begin position="16"/>
        <end position="71"/>
    </location>
</feature>
<keyword evidence="2" id="KW-0472">Membrane</keyword>
<dbReference type="SUPFAM" id="SSF49785">
    <property type="entry name" value="Galactose-binding domain-like"/>
    <property type="match status" value="1"/>
</dbReference>
<feature type="region of interest" description="Disordered" evidence="1">
    <location>
        <begin position="91"/>
        <end position="118"/>
    </location>
</feature>
<protein>
    <submittedName>
        <fullName evidence="4">Helix-turn-helix domain-containing protein</fullName>
    </submittedName>
</protein>
<proteinExistence type="predicted"/>
<dbReference type="Gene3D" id="1.10.260.40">
    <property type="entry name" value="lambda repressor-like DNA-binding domains"/>
    <property type="match status" value="1"/>
</dbReference>
<evidence type="ECO:0000256" key="2">
    <source>
        <dbReference type="SAM" id="Phobius"/>
    </source>
</evidence>
<keyword evidence="2" id="KW-0812">Transmembrane</keyword>
<accession>A0ABT0G9P4</accession>
<evidence type="ECO:0000256" key="1">
    <source>
        <dbReference type="SAM" id="MobiDB-lite"/>
    </source>
</evidence>
<organism evidence="4 5">
    <name type="scientific">Actinomadura luzonensis</name>
    <dbReference type="NCBI Taxonomy" id="2805427"/>
    <lineage>
        <taxon>Bacteria</taxon>
        <taxon>Bacillati</taxon>
        <taxon>Actinomycetota</taxon>
        <taxon>Actinomycetes</taxon>
        <taxon>Streptosporangiales</taxon>
        <taxon>Thermomonosporaceae</taxon>
        <taxon>Actinomadura</taxon>
    </lineage>
</organism>
<keyword evidence="2" id="KW-1133">Transmembrane helix</keyword>
<feature type="compositionally biased region" description="Low complexity" evidence="1">
    <location>
        <begin position="154"/>
        <end position="165"/>
    </location>
</feature>
<evidence type="ECO:0000313" key="4">
    <source>
        <dbReference type="EMBL" id="MCK2221332.1"/>
    </source>
</evidence>